<dbReference type="GO" id="GO:0000455">
    <property type="term" value="P:enzyme-directed rRNA pseudouridine synthesis"/>
    <property type="evidence" value="ECO:0007669"/>
    <property type="project" value="UniProtKB-ARBA"/>
</dbReference>
<feature type="compositionally biased region" description="Basic and acidic residues" evidence="7">
    <location>
        <begin position="390"/>
        <end position="436"/>
    </location>
</feature>
<evidence type="ECO:0000256" key="4">
    <source>
        <dbReference type="ARBA" id="ARBA00023235"/>
    </source>
</evidence>
<dbReference type="InterPro" id="IPR002942">
    <property type="entry name" value="S4_RNA-bd"/>
</dbReference>
<dbReference type="EMBL" id="JACHOQ010000002">
    <property type="protein sequence ID" value="MBB5739442.1"/>
    <property type="molecule type" value="Genomic_DNA"/>
</dbReference>
<dbReference type="EC" id="5.4.99.-" evidence="6"/>
<evidence type="ECO:0000313" key="9">
    <source>
        <dbReference type="EMBL" id="MBB5739442.1"/>
    </source>
</evidence>
<dbReference type="Gene3D" id="3.10.290.10">
    <property type="entry name" value="RNA-binding S4 domain"/>
    <property type="match status" value="1"/>
</dbReference>
<dbReference type="GO" id="GO:0003723">
    <property type="term" value="F:RNA binding"/>
    <property type="evidence" value="ECO:0007669"/>
    <property type="project" value="UniProtKB-KW"/>
</dbReference>
<dbReference type="SMART" id="SM00363">
    <property type="entry name" value="S4"/>
    <property type="match status" value="1"/>
</dbReference>
<dbReference type="InterPro" id="IPR050343">
    <property type="entry name" value="RsuA_PseudoU_synthase"/>
</dbReference>
<dbReference type="Pfam" id="PF01479">
    <property type="entry name" value="S4"/>
    <property type="match status" value="1"/>
</dbReference>
<feature type="region of interest" description="Disordered" evidence="7">
    <location>
        <begin position="320"/>
        <end position="478"/>
    </location>
</feature>
<feature type="compositionally biased region" description="Basic and acidic residues" evidence="7">
    <location>
        <begin position="1"/>
        <end position="18"/>
    </location>
</feature>
<dbReference type="InterPro" id="IPR036986">
    <property type="entry name" value="S4_RNA-bd_sf"/>
</dbReference>
<organism evidence="9 10">
    <name type="scientific">Brevundimonas aurantiaca</name>
    <dbReference type="NCBI Taxonomy" id="74316"/>
    <lineage>
        <taxon>Bacteria</taxon>
        <taxon>Pseudomonadati</taxon>
        <taxon>Pseudomonadota</taxon>
        <taxon>Alphaproteobacteria</taxon>
        <taxon>Caulobacterales</taxon>
        <taxon>Caulobacteraceae</taxon>
        <taxon>Brevundimonas</taxon>
    </lineage>
</organism>
<dbReference type="SUPFAM" id="SSF55174">
    <property type="entry name" value="Alpha-L RNA-binding motif"/>
    <property type="match status" value="1"/>
</dbReference>
<evidence type="ECO:0000256" key="1">
    <source>
        <dbReference type="ARBA" id="ARBA00000073"/>
    </source>
</evidence>
<protein>
    <recommendedName>
        <fullName evidence="6">Pseudouridine synthase</fullName>
        <ecNumber evidence="6">5.4.99.-</ecNumber>
    </recommendedName>
</protein>
<dbReference type="NCBIfam" id="TIGR00093">
    <property type="entry name" value="pseudouridine synthase"/>
    <property type="match status" value="1"/>
</dbReference>
<reference evidence="9 10" key="1">
    <citation type="submission" date="2020-08" db="EMBL/GenBank/DDBJ databases">
        <title>Genomic Encyclopedia of Type Strains, Phase IV (KMG-IV): sequencing the most valuable type-strain genomes for metagenomic binning, comparative biology and taxonomic classification.</title>
        <authorList>
            <person name="Goeker M."/>
        </authorList>
    </citation>
    <scope>NUCLEOTIDE SEQUENCE [LARGE SCALE GENOMIC DNA]</scope>
    <source>
        <strain evidence="9 10">DSM 4731</strain>
    </source>
</reference>
<keyword evidence="10" id="KW-1185">Reference proteome</keyword>
<dbReference type="Gene3D" id="3.30.70.580">
    <property type="entry name" value="Pseudouridine synthase I, catalytic domain, N-terminal subdomain"/>
    <property type="match status" value="1"/>
</dbReference>
<dbReference type="InterPro" id="IPR000748">
    <property type="entry name" value="PsdUridine_synth_RsuA/RluB/E/F"/>
</dbReference>
<comment type="similarity">
    <text evidence="2 6">Belongs to the pseudouridine synthase RsuA family.</text>
</comment>
<gene>
    <name evidence="9" type="ORF">GGQ93_001144</name>
</gene>
<dbReference type="GO" id="GO:0120159">
    <property type="term" value="F:rRNA pseudouridine synthase activity"/>
    <property type="evidence" value="ECO:0007669"/>
    <property type="project" value="UniProtKB-ARBA"/>
</dbReference>
<dbReference type="PROSITE" id="PS50889">
    <property type="entry name" value="S4"/>
    <property type="match status" value="1"/>
</dbReference>
<dbReference type="InterPro" id="IPR020094">
    <property type="entry name" value="TruA/RsuA/RluB/E/F_N"/>
</dbReference>
<feature type="compositionally biased region" description="Basic and acidic residues" evidence="7">
    <location>
        <begin position="31"/>
        <end position="44"/>
    </location>
</feature>
<dbReference type="AlphaFoldDB" id="A0A7W9C6A4"/>
<feature type="compositionally biased region" description="Low complexity" evidence="7">
    <location>
        <begin position="59"/>
        <end position="69"/>
    </location>
</feature>
<feature type="domain" description="RNA-binding S4" evidence="8">
    <location>
        <begin position="73"/>
        <end position="132"/>
    </location>
</feature>
<dbReference type="PANTHER" id="PTHR47683:SF3">
    <property type="entry name" value="RIBOSOMAL LARGE SUBUNIT PSEUDOURIDINE SYNTHASE B"/>
    <property type="match status" value="1"/>
</dbReference>
<evidence type="ECO:0000256" key="6">
    <source>
        <dbReference type="RuleBase" id="RU003887"/>
    </source>
</evidence>
<comment type="caution">
    <text evidence="9">The sequence shown here is derived from an EMBL/GenBank/DDBJ whole genome shotgun (WGS) entry which is preliminary data.</text>
</comment>
<keyword evidence="3 5" id="KW-0694">RNA-binding</keyword>
<dbReference type="InterPro" id="IPR018496">
    <property type="entry name" value="PsdUridine_synth_RsuA/RluB_CS"/>
</dbReference>
<dbReference type="PROSITE" id="PS01149">
    <property type="entry name" value="PSI_RSU"/>
    <property type="match status" value="1"/>
</dbReference>
<evidence type="ECO:0000256" key="3">
    <source>
        <dbReference type="ARBA" id="ARBA00022884"/>
    </source>
</evidence>
<feature type="region of interest" description="Disordered" evidence="7">
    <location>
        <begin position="1"/>
        <end position="70"/>
    </location>
</feature>
<dbReference type="Gene3D" id="3.30.70.1560">
    <property type="entry name" value="Alpha-L RNA-binding motif"/>
    <property type="match status" value="1"/>
</dbReference>
<keyword evidence="4 6" id="KW-0413">Isomerase</keyword>
<sequence length="478" mass="51388">MVRHTNDNDKKPRARQDGRSPGPFKSSGPRKSGDGKTPFGDKPRKAFAGKPGDDRPRAGAKPAKAEAAPVRSERIAKAMARAGIASRREVERLIGLGKVAVNGRILDTPATLVTRDDVITVDGKPIGGAQATRVWRYHKPAGLLTSHKDPAGRPTVFDALPAGLPRVISVGRLDLATEGLLLLTNDGELSRALELPSTALVRQYRARARGKITQEQLDRLKDGVVVDGVSYGPIEATLDKAKESKSEDGKAPANLWISVSITEGKNREVRKVLESVGLTVNRLIRLAYGPFRLDVLPVGAVEEVGPRVIRELLADHIRPENLPTGNTVETPAPIPGRRIATPIVKGKSGSALSDPSRKPSRVRAAETAQADAIERRERAPKKAGWAKAKPRFEHSKSFKPRERTAPEGERPARADGDRPKRVFKPRDDQFIDDRRKPAGRSEGARSGGPRGGGKPAGPSGTSGRKPGGQPGKPRTPRG</sequence>
<dbReference type="Pfam" id="PF00849">
    <property type="entry name" value="PseudoU_synth_2"/>
    <property type="match status" value="1"/>
</dbReference>
<accession>A0A7W9C6A4</accession>
<dbReference type="InterPro" id="IPR020103">
    <property type="entry name" value="PsdUridine_synth_cat_dom_sf"/>
</dbReference>
<name>A0A7W9C6A4_9CAUL</name>
<proteinExistence type="inferred from homology"/>
<dbReference type="RefSeq" id="WP_183215663.1">
    <property type="nucleotide sequence ID" value="NZ_CAJFZW010000051.1"/>
</dbReference>
<evidence type="ECO:0000256" key="7">
    <source>
        <dbReference type="SAM" id="MobiDB-lite"/>
    </source>
</evidence>
<dbReference type="Proteomes" id="UP000527324">
    <property type="component" value="Unassembled WGS sequence"/>
</dbReference>
<feature type="compositionally biased region" description="Gly residues" evidence="7">
    <location>
        <begin position="445"/>
        <end position="455"/>
    </location>
</feature>
<evidence type="ECO:0000256" key="2">
    <source>
        <dbReference type="ARBA" id="ARBA00008348"/>
    </source>
</evidence>
<dbReference type="InterPro" id="IPR006145">
    <property type="entry name" value="PsdUridine_synth_RsuA/RluA"/>
</dbReference>
<evidence type="ECO:0000259" key="8">
    <source>
        <dbReference type="SMART" id="SM00363"/>
    </source>
</evidence>
<evidence type="ECO:0000256" key="5">
    <source>
        <dbReference type="PROSITE-ProRule" id="PRU00182"/>
    </source>
</evidence>
<dbReference type="InterPro" id="IPR042092">
    <property type="entry name" value="PsdUridine_s_RsuA/RluB/E/F_cat"/>
</dbReference>
<comment type="catalytic activity">
    <reaction evidence="1">
        <text>a uridine in RNA = a pseudouridine in RNA</text>
        <dbReference type="Rhea" id="RHEA:48348"/>
        <dbReference type="Rhea" id="RHEA-COMP:12068"/>
        <dbReference type="Rhea" id="RHEA-COMP:12069"/>
        <dbReference type="ChEBI" id="CHEBI:65314"/>
        <dbReference type="ChEBI" id="CHEBI:65315"/>
    </reaction>
</comment>
<dbReference type="SUPFAM" id="SSF55120">
    <property type="entry name" value="Pseudouridine synthase"/>
    <property type="match status" value="1"/>
</dbReference>
<dbReference type="CDD" id="cd00165">
    <property type="entry name" value="S4"/>
    <property type="match status" value="1"/>
</dbReference>
<evidence type="ECO:0000313" key="10">
    <source>
        <dbReference type="Proteomes" id="UP000527324"/>
    </source>
</evidence>
<dbReference type="PANTHER" id="PTHR47683">
    <property type="entry name" value="PSEUDOURIDINE SYNTHASE FAMILY PROTEIN-RELATED"/>
    <property type="match status" value="1"/>
</dbReference>